<gene>
    <name evidence="7" type="ORF">JI742_04920</name>
</gene>
<comment type="subcellular location">
    <subcellularLocation>
        <location evidence="1">Cell envelope</location>
    </subcellularLocation>
</comment>
<dbReference type="GO" id="GO:0030313">
    <property type="term" value="C:cell envelope"/>
    <property type="evidence" value="ECO:0007669"/>
    <property type="project" value="UniProtKB-SubCell"/>
</dbReference>
<comment type="caution">
    <text evidence="7">The sequence shown here is derived from an EMBL/GenBank/DDBJ whole genome shotgun (WGS) entry which is preliminary data.</text>
</comment>
<dbReference type="Gene3D" id="3.40.30.10">
    <property type="entry name" value="Glutaredoxin"/>
    <property type="match status" value="1"/>
</dbReference>
<dbReference type="CDD" id="cd02966">
    <property type="entry name" value="TlpA_like_family"/>
    <property type="match status" value="1"/>
</dbReference>
<feature type="signal peptide" evidence="5">
    <location>
        <begin position="1"/>
        <end position="26"/>
    </location>
</feature>
<dbReference type="RefSeq" id="WP_201824462.1">
    <property type="nucleotide sequence ID" value="NZ_JAERRA010000001.1"/>
</dbReference>
<name>A0A9X0XE81_9BURK</name>
<accession>A0A9X0XE81</accession>
<dbReference type="InterPro" id="IPR013766">
    <property type="entry name" value="Thioredoxin_domain"/>
</dbReference>
<keyword evidence="2" id="KW-0201">Cytochrome c-type biogenesis</keyword>
<dbReference type="InterPro" id="IPR000866">
    <property type="entry name" value="AhpC/TSA"/>
</dbReference>
<keyword evidence="8" id="KW-1185">Reference proteome</keyword>
<dbReference type="EMBL" id="JAERRA010000001">
    <property type="protein sequence ID" value="MBL0719227.1"/>
    <property type="molecule type" value="Genomic_DNA"/>
</dbReference>
<dbReference type="PANTHER" id="PTHR42852">
    <property type="entry name" value="THIOL:DISULFIDE INTERCHANGE PROTEIN DSBE"/>
    <property type="match status" value="1"/>
</dbReference>
<evidence type="ECO:0000256" key="4">
    <source>
        <dbReference type="ARBA" id="ARBA00023284"/>
    </source>
</evidence>
<dbReference type="GO" id="GO:0016491">
    <property type="term" value="F:oxidoreductase activity"/>
    <property type="evidence" value="ECO:0007669"/>
    <property type="project" value="InterPro"/>
</dbReference>
<feature type="chain" id="PRO_5040842850" evidence="5">
    <location>
        <begin position="27"/>
        <end position="178"/>
    </location>
</feature>
<evidence type="ECO:0000256" key="5">
    <source>
        <dbReference type="SAM" id="SignalP"/>
    </source>
</evidence>
<dbReference type="GO" id="GO:0016209">
    <property type="term" value="F:antioxidant activity"/>
    <property type="evidence" value="ECO:0007669"/>
    <property type="project" value="InterPro"/>
</dbReference>
<dbReference type="Pfam" id="PF00578">
    <property type="entry name" value="AhpC-TSA"/>
    <property type="match status" value="1"/>
</dbReference>
<evidence type="ECO:0000256" key="2">
    <source>
        <dbReference type="ARBA" id="ARBA00022748"/>
    </source>
</evidence>
<dbReference type="InterPro" id="IPR050553">
    <property type="entry name" value="Thioredoxin_ResA/DsbE_sf"/>
</dbReference>
<organism evidence="7 8">
    <name type="scientific">Aquariibacter lacus</name>
    <dbReference type="NCBI Taxonomy" id="2801332"/>
    <lineage>
        <taxon>Bacteria</taxon>
        <taxon>Pseudomonadati</taxon>
        <taxon>Pseudomonadota</taxon>
        <taxon>Betaproteobacteria</taxon>
        <taxon>Burkholderiales</taxon>
        <taxon>Sphaerotilaceae</taxon>
        <taxon>Aquariibacter</taxon>
    </lineage>
</organism>
<dbReference type="Proteomes" id="UP000643207">
    <property type="component" value="Unassembled WGS sequence"/>
</dbReference>
<evidence type="ECO:0000256" key="1">
    <source>
        <dbReference type="ARBA" id="ARBA00004196"/>
    </source>
</evidence>
<evidence type="ECO:0000256" key="3">
    <source>
        <dbReference type="ARBA" id="ARBA00023157"/>
    </source>
</evidence>
<sequence length="178" mass="19777">MSESRRRLLQAGLGSLLLPAGPQVQAAPATPPRPEPLARGERVHWPQQPLALLDGSLLDLQALRDQAVVLVFWASYCPFCRRHNPNVQALHRAAAGKPLRVLTASFDRPEAARAYLRQNQYDFPVTLEAKRLAPLFSTRDVLPLTVVVDRGGRLREVIPGEMFAEDVAELIRHADRPA</sequence>
<reference evidence="7 8" key="1">
    <citation type="submission" date="2021-01" db="EMBL/GenBank/DDBJ databases">
        <title>Piscinibacter sp. Jin2 Genome sequencing and assembly.</title>
        <authorList>
            <person name="Kim I."/>
        </authorList>
    </citation>
    <scope>NUCLEOTIDE SEQUENCE [LARGE SCALE GENOMIC DNA]</scope>
    <source>
        <strain evidence="7 8">Jin2</strain>
    </source>
</reference>
<keyword evidence="4" id="KW-0676">Redox-active center</keyword>
<evidence type="ECO:0000313" key="8">
    <source>
        <dbReference type="Proteomes" id="UP000643207"/>
    </source>
</evidence>
<dbReference type="GO" id="GO:0017004">
    <property type="term" value="P:cytochrome complex assembly"/>
    <property type="evidence" value="ECO:0007669"/>
    <property type="project" value="UniProtKB-KW"/>
</dbReference>
<evidence type="ECO:0000313" key="7">
    <source>
        <dbReference type="EMBL" id="MBL0719227.1"/>
    </source>
</evidence>
<proteinExistence type="predicted"/>
<dbReference type="InterPro" id="IPR006311">
    <property type="entry name" value="TAT_signal"/>
</dbReference>
<dbReference type="PANTHER" id="PTHR42852:SF6">
    <property type="entry name" value="THIOL:DISULFIDE INTERCHANGE PROTEIN DSBE"/>
    <property type="match status" value="1"/>
</dbReference>
<dbReference type="SUPFAM" id="SSF52833">
    <property type="entry name" value="Thioredoxin-like"/>
    <property type="match status" value="1"/>
</dbReference>
<feature type="domain" description="Thioredoxin" evidence="6">
    <location>
        <begin position="24"/>
        <end position="176"/>
    </location>
</feature>
<dbReference type="PROSITE" id="PS51318">
    <property type="entry name" value="TAT"/>
    <property type="match status" value="1"/>
</dbReference>
<dbReference type="AlphaFoldDB" id="A0A9X0XE81"/>
<keyword evidence="5" id="KW-0732">Signal</keyword>
<protein>
    <submittedName>
        <fullName evidence="7">TlpA family protein disulfide reductase</fullName>
    </submittedName>
</protein>
<dbReference type="PROSITE" id="PS51352">
    <property type="entry name" value="THIOREDOXIN_2"/>
    <property type="match status" value="1"/>
</dbReference>
<evidence type="ECO:0000259" key="6">
    <source>
        <dbReference type="PROSITE" id="PS51352"/>
    </source>
</evidence>
<dbReference type="InterPro" id="IPR036249">
    <property type="entry name" value="Thioredoxin-like_sf"/>
</dbReference>
<keyword evidence="3" id="KW-1015">Disulfide bond</keyword>